<evidence type="ECO:0000313" key="2">
    <source>
        <dbReference type="Proteomes" id="UP000242372"/>
    </source>
</evidence>
<dbReference type="EMBL" id="MG973030">
    <property type="protein sequence ID" value="AVO22984.1"/>
    <property type="molecule type" value="Genomic_DNA"/>
</dbReference>
<accession>A0A2P1JUF3</accession>
<dbReference type="Proteomes" id="UP000242372">
    <property type="component" value="Segment"/>
</dbReference>
<evidence type="ECO:0000313" key="1">
    <source>
        <dbReference type="EMBL" id="AVO22984.1"/>
    </source>
</evidence>
<dbReference type="KEGG" id="vg:55607939"/>
<name>A0A2P1JUF3_9CAUD</name>
<dbReference type="RefSeq" id="YP_009837746.1">
    <property type="nucleotide sequence ID" value="NC_048702.1"/>
</dbReference>
<protein>
    <submittedName>
        <fullName evidence="1">Uncharacterized protein</fullName>
    </submittedName>
</protein>
<dbReference type="GeneID" id="55607939"/>
<sequence>MFSQPITCCKWCAKELSYEYEETASYIPHMMWQVCPKHGRVSFYRWSPGHQLERPLNPFTKKLISWSEFRKILEEKKLLP</sequence>
<organism evidence="1 2">
    <name type="scientific">Erwinia phage vB_EamM-Bue1</name>
    <dbReference type="NCBI Taxonomy" id="2099338"/>
    <lineage>
        <taxon>Viruses</taxon>
        <taxon>Duplodnaviria</taxon>
        <taxon>Heunggongvirae</taxon>
        <taxon>Uroviricota</taxon>
        <taxon>Caudoviricetes</taxon>
        <taxon>Pantevenvirales</taxon>
        <taxon>Ackermannviridae</taxon>
        <taxon>Nezavisimistyvirus</taxon>
        <taxon>Nezavisimistyvirus bue1</taxon>
    </lineage>
</organism>
<reference evidence="1 2" key="1">
    <citation type="submission" date="2018-02" db="EMBL/GenBank/DDBJ databases">
        <title>Complete Genome Sequences of Erwinia amylovora Phages vB_EamP-S2 and vB_EamM-Bue1.</title>
        <authorList>
            <person name="Knecht L.E."/>
        </authorList>
    </citation>
    <scope>NUCLEOTIDE SEQUENCE [LARGE SCALE GENOMIC DNA]</scope>
</reference>
<keyword evidence="2" id="KW-1185">Reference proteome</keyword>
<proteinExistence type="predicted"/>